<feature type="domain" description="Nudix hydrolase" evidence="7">
    <location>
        <begin position="42"/>
        <end position="174"/>
    </location>
</feature>
<dbReference type="GO" id="GO:0010945">
    <property type="term" value="F:coenzyme A diphosphatase activity"/>
    <property type="evidence" value="ECO:0007669"/>
    <property type="project" value="InterPro"/>
</dbReference>
<dbReference type="PANTHER" id="PTHR12992:SF11">
    <property type="entry name" value="MITOCHONDRIAL COENZYME A DIPHOSPHATASE NUDT8"/>
    <property type="match status" value="1"/>
</dbReference>
<dbReference type="EMBL" id="MCGO01000015">
    <property type="protein sequence ID" value="ORY46891.1"/>
    <property type="molecule type" value="Genomic_DNA"/>
</dbReference>
<evidence type="ECO:0000256" key="4">
    <source>
        <dbReference type="ARBA" id="ARBA00022801"/>
    </source>
</evidence>
<evidence type="ECO:0000256" key="6">
    <source>
        <dbReference type="ARBA" id="ARBA00023211"/>
    </source>
</evidence>
<keyword evidence="4" id="KW-0378">Hydrolase</keyword>
<reference evidence="8 9" key="1">
    <citation type="submission" date="2016-07" db="EMBL/GenBank/DDBJ databases">
        <title>Pervasive Adenine N6-methylation of Active Genes in Fungi.</title>
        <authorList>
            <consortium name="DOE Joint Genome Institute"/>
            <person name="Mondo S.J."/>
            <person name="Dannebaum R.O."/>
            <person name="Kuo R.C."/>
            <person name="Labutti K."/>
            <person name="Haridas S."/>
            <person name="Kuo A."/>
            <person name="Salamov A."/>
            <person name="Ahrendt S.R."/>
            <person name="Lipzen A."/>
            <person name="Sullivan W."/>
            <person name="Andreopoulos W.B."/>
            <person name="Clum A."/>
            <person name="Lindquist E."/>
            <person name="Daum C."/>
            <person name="Ramamoorthy G.K."/>
            <person name="Gryganskyi A."/>
            <person name="Culley D."/>
            <person name="Magnuson J.K."/>
            <person name="James T.Y."/>
            <person name="O'Malley M.A."/>
            <person name="Stajich J.E."/>
            <person name="Spatafora J.W."/>
            <person name="Visel A."/>
            <person name="Grigoriev I.V."/>
        </authorList>
    </citation>
    <scope>NUCLEOTIDE SEQUENCE [LARGE SCALE GENOMIC DNA]</scope>
    <source>
        <strain evidence="8 9">JEL800</strain>
    </source>
</reference>
<dbReference type="Pfam" id="PF00293">
    <property type="entry name" value="NUDIX"/>
    <property type="match status" value="1"/>
</dbReference>
<keyword evidence="9" id="KW-1185">Reference proteome</keyword>
<keyword evidence="3" id="KW-0479">Metal-binding</keyword>
<dbReference type="InterPro" id="IPR045121">
    <property type="entry name" value="CoAse"/>
</dbReference>
<comment type="cofactor">
    <cofactor evidence="1">
        <name>Mn(2+)</name>
        <dbReference type="ChEBI" id="CHEBI:29035"/>
    </cofactor>
</comment>
<dbReference type="InterPro" id="IPR015797">
    <property type="entry name" value="NUDIX_hydrolase-like_dom_sf"/>
</dbReference>
<accession>A0A1Y2CIL5</accession>
<keyword evidence="6" id="KW-0464">Manganese</keyword>
<evidence type="ECO:0000313" key="9">
    <source>
        <dbReference type="Proteomes" id="UP000193642"/>
    </source>
</evidence>
<evidence type="ECO:0000256" key="3">
    <source>
        <dbReference type="ARBA" id="ARBA00022723"/>
    </source>
</evidence>
<name>A0A1Y2CIL5_9FUNG</name>
<dbReference type="OrthoDB" id="206213at2759"/>
<dbReference type="GO" id="GO:0046872">
    <property type="term" value="F:metal ion binding"/>
    <property type="evidence" value="ECO:0007669"/>
    <property type="project" value="UniProtKB-KW"/>
</dbReference>
<gene>
    <name evidence="8" type="ORF">BCR33DRAFT_715301</name>
</gene>
<dbReference type="Gene3D" id="3.90.79.10">
    <property type="entry name" value="Nucleoside Triphosphate Pyrophosphohydrolase"/>
    <property type="match status" value="1"/>
</dbReference>
<dbReference type="PANTHER" id="PTHR12992">
    <property type="entry name" value="NUDIX HYDROLASE"/>
    <property type="match status" value="1"/>
</dbReference>
<keyword evidence="5" id="KW-0460">Magnesium</keyword>
<evidence type="ECO:0000256" key="2">
    <source>
        <dbReference type="ARBA" id="ARBA00001946"/>
    </source>
</evidence>
<dbReference type="Proteomes" id="UP000193642">
    <property type="component" value="Unassembled WGS sequence"/>
</dbReference>
<protein>
    <recommendedName>
        <fullName evidence="7">Nudix hydrolase domain-containing protein</fullName>
    </recommendedName>
</protein>
<dbReference type="CDD" id="cd03426">
    <property type="entry name" value="NUDIX_CoAse_Nudt7"/>
    <property type="match status" value="1"/>
</dbReference>
<evidence type="ECO:0000256" key="1">
    <source>
        <dbReference type="ARBA" id="ARBA00001936"/>
    </source>
</evidence>
<comment type="caution">
    <text evidence="8">The sequence shown here is derived from an EMBL/GenBank/DDBJ whole genome shotgun (WGS) entry which is preliminary data.</text>
</comment>
<sequence>MEIHCPRTPKSSELNKGPPPSNLLLINSISQGIMATLVAIHPHQQQQSPVSFNDIGVLFSVRSKLLRAHAGEVAFPGGIVDPTDASPLAASLREVHEEIGTGRTEVFPFVSAACWMPWTDNDASSQVAGDIRRIEDIPELNPDEVDSCFVVPLMELLDPSKRSEEEFRGMKGIKIPTWYGPNDERIWGLTAFVLDHFLKQVIVPAMQTGVRA</sequence>
<comment type="cofactor">
    <cofactor evidence="2">
        <name>Mg(2+)</name>
        <dbReference type="ChEBI" id="CHEBI:18420"/>
    </cofactor>
</comment>
<dbReference type="SUPFAM" id="SSF55811">
    <property type="entry name" value="Nudix"/>
    <property type="match status" value="1"/>
</dbReference>
<dbReference type="InterPro" id="IPR000086">
    <property type="entry name" value="NUDIX_hydrolase_dom"/>
</dbReference>
<organism evidence="8 9">
    <name type="scientific">Rhizoclosmatium globosum</name>
    <dbReference type="NCBI Taxonomy" id="329046"/>
    <lineage>
        <taxon>Eukaryota</taxon>
        <taxon>Fungi</taxon>
        <taxon>Fungi incertae sedis</taxon>
        <taxon>Chytridiomycota</taxon>
        <taxon>Chytridiomycota incertae sedis</taxon>
        <taxon>Chytridiomycetes</taxon>
        <taxon>Chytridiales</taxon>
        <taxon>Chytriomycetaceae</taxon>
        <taxon>Rhizoclosmatium</taxon>
    </lineage>
</organism>
<evidence type="ECO:0000259" key="7">
    <source>
        <dbReference type="PROSITE" id="PS51462"/>
    </source>
</evidence>
<dbReference type="STRING" id="329046.A0A1Y2CIL5"/>
<dbReference type="PROSITE" id="PS51462">
    <property type="entry name" value="NUDIX"/>
    <property type="match status" value="1"/>
</dbReference>
<evidence type="ECO:0000313" key="8">
    <source>
        <dbReference type="EMBL" id="ORY46891.1"/>
    </source>
</evidence>
<evidence type="ECO:0000256" key="5">
    <source>
        <dbReference type="ARBA" id="ARBA00022842"/>
    </source>
</evidence>
<proteinExistence type="predicted"/>
<dbReference type="AlphaFoldDB" id="A0A1Y2CIL5"/>